<feature type="region of interest" description="Disordered" evidence="1">
    <location>
        <begin position="98"/>
        <end position="156"/>
    </location>
</feature>
<name>A0A344UB80_9ACTN</name>
<accession>A0A344UB80</accession>
<keyword evidence="2" id="KW-0812">Transmembrane</keyword>
<keyword evidence="4" id="KW-1185">Reference proteome</keyword>
<evidence type="ECO:0000313" key="4">
    <source>
        <dbReference type="Proteomes" id="UP000252004"/>
    </source>
</evidence>
<dbReference type="Proteomes" id="UP000252004">
    <property type="component" value="Plasmid unnamed2"/>
</dbReference>
<dbReference type="EMBL" id="CP030864">
    <property type="protein sequence ID" value="AXE28151.1"/>
    <property type="molecule type" value="Genomic_DNA"/>
</dbReference>
<evidence type="ECO:0008006" key="5">
    <source>
        <dbReference type="Google" id="ProtNLM"/>
    </source>
</evidence>
<dbReference type="SUPFAM" id="SSF47413">
    <property type="entry name" value="lambda repressor-like DNA-binding domains"/>
    <property type="match status" value="1"/>
</dbReference>
<reference evidence="3 4" key="1">
    <citation type="submission" date="2018-01" db="EMBL/GenBank/DDBJ databases">
        <title>Draft genome Sequence of streptomyces globosus LZH-48.</title>
        <authorList>
            <person name="Ran K."/>
            <person name="Li Z."/>
            <person name="Wei S."/>
            <person name="Dong R."/>
        </authorList>
    </citation>
    <scope>NUCLEOTIDE SEQUENCE [LARGE SCALE GENOMIC DNA]</scope>
    <source>
        <strain evidence="3 4">LZH-48</strain>
        <plasmid evidence="3 4">unnamed2</plasmid>
    </source>
</reference>
<feature type="compositionally biased region" description="Low complexity" evidence="1">
    <location>
        <begin position="101"/>
        <end position="116"/>
    </location>
</feature>
<protein>
    <recommendedName>
        <fullName evidence="5">HTH cro/C1-type domain-containing protein</fullName>
    </recommendedName>
</protein>
<evidence type="ECO:0000313" key="3">
    <source>
        <dbReference type="EMBL" id="AXE28151.1"/>
    </source>
</evidence>
<proteinExistence type="predicted"/>
<evidence type="ECO:0000256" key="2">
    <source>
        <dbReference type="SAM" id="Phobius"/>
    </source>
</evidence>
<sequence length="360" mass="38981">MARPENEIPSDAPMEVAELARQLRALRRRSNLTYKQLSSVSHYSAAALSTAASGNRVPKWELVEAFVRGCGFGGDLRTWRTLHRNAAARFAGEEARKHASRSAAAADAAATADGEAPQTPADDRDKPEGRPRTRRGRPAPPALDPSAPIPPPPDGLLALVQQFTETHQPDEHQRATGTAPDRVHTALALCTTPKDVLQVMRELVADRGLTIADLEQRSRREYPISGATFSHVLNGEDLPTTEWLHIFLTTACGLEQERTLIWHHTVTRIKIATLRHGRLPQEPLPESPAVVAERSLAIVRTLLFALAVLLAVAGGLAVYVLLRSALPAFVTGLTTFAASCAVAAYMAGAEPLLGARSLWR</sequence>
<dbReference type="KEGG" id="sgz:C0216_32190"/>
<organism evidence="3 4">
    <name type="scientific">Streptomyces globosus</name>
    <dbReference type="NCBI Taxonomy" id="68209"/>
    <lineage>
        <taxon>Bacteria</taxon>
        <taxon>Bacillati</taxon>
        <taxon>Actinomycetota</taxon>
        <taxon>Actinomycetes</taxon>
        <taxon>Kitasatosporales</taxon>
        <taxon>Streptomycetaceae</taxon>
        <taxon>Streptomyces</taxon>
    </lineage>
</organism>
<dbReference type="InterPro" id="IPR010982">
    <property type="entry name" value="Lambda_DNA-bd_dom_sf"/>
</dbReference>
<geneLocation type="plasmid" evidence="3 4">
    <name>unnamed2</name>
</geneLocation>
<feature type="compositionally biased region" description="Pro residues" evidence="1">
    <location>
        <begin position="138"/>
        <end position="154"/>
    </location>
</feature>
<feature type="transmembrane region" description="Helical" evidence="2">
    <location>
        <begin position="302"/>
        <end position="322"/>
    </location>
</feature>
<dbReference type="AlphaFoldDB" id="A0A344UB80"/>
<dbReference type="Pfam" id="PF13560">
    <property type="entry name" value="HTH_31"/>
    <property type="match status" value="1"/>
</dbReference>
<feature type="transmembrane region" description="Helical" evidence="2">
    <location>
        <begin position="328"/>
        <end position="348"/>
    </location>
</feature>
<keyword evidence="3" id="KW-0614">Plasmid</keyword>
<keyword evidence="2" id="KW-0472">Membrane</keyword>
<dbReference type="OrthoDB" id="4218340at2"/>
<evidence type="ECO:0000256" key="1">
    <source>
        <dbReference type="SAM" id="MobiDB-lite"/>
    </source>
</evidence>
<gene>
    <name evidence="3" type="ORF">C0216_32190</name>
</gene>
<keyword evidence="2" id="KW-1133">Transmembrane helix</keyword>
<dbReference type="GO" id="GO:0003677">
    <property type="term" value="F:DNA binding"/>
    <property type="evidence" value="ECO:0007669"/>
    <property type="project" value="InterPro"/>
</dbReference>
<dbReference type="RefSeq" id="WP_114059312.1">
    <property type="nucleotide sequence ID" value="NZ_CP030864.1"/>
</dbReference>
<feature type="compositionally biased region" description="Basic and acidic residues" evidence="1">
    <location>
        <begin position="121"/>
        <end position="131"/>
    </location>
</feature>